<keyword evidence="6" id="KW-1185">Reference proteome</keyword>
<sequence length="261" mass="28582">MRTYGQRAGVYLLMLVIAQLPSMAQKKAVTNVNIVFIGNSITHGATLKEPEKEAPPVRAVEWLQTQEGVGKVNYTNQGVSGYTTVDFLPATGKAFKKVEAAAEAYKAEKDALLVFSIDLGTNDSAVEGPNGAPVSPENYKKNLQAIIDQLLTDFPGSRVVVHQPIWYSPNTYNGAIYLQRGLDRLQTYFPEINALVKEYGKTKPGQVIVGDKLGFGHFKQHAAAELQAEEGWQGVFYLHPNKAGAESLGKLWGKGIYKLLK</sequence>
<reference evidence="4 6" key="2">
    <citation type="submission" date="2023-11" db="EMBL/GenBank/DDBJ databases">
        <title>MicrobeMod: A computational toolkit for identifying prokaryotic methylation and restriction-modification with nanopore sequencing.</title>
        <authorList>
            <person name="Crits-Christoph A."/>
            <person name="Kang S.C."/>
            <person name="Lee H."/>
            <person name="Ostrov N."/>
        </authorList>
    </citation>
    <scope>NUCLEOTIDE SEQUENCE [LARGE SCALE GENOMIC DNA]</scope>
    <source>
        <strain evidence="4 6">ATCC 23090</strain>
    </source>
</reference>
<evidence type="ECO:0000313" key="6">
    <source>
        <dbReference type="Proteomes" id="UP001326715"/>
    </source>
</evidence>
<dbReference type="PANTHER" id="PTHR30383">
    <property type="entry name" value="THIOESTERASE 1/PROTEASE 1/LYSOPHOSPHOLIPASE L1"/>
    <property type="match status" value="1"/>
</dbReference>
<dbReference type="Pfam" id="PF13472">
    <property type="entry name" value="Lipase_GDSL_2"/>
    <property type="match status" value="1"/>
</dbReference>
<feature type="domain" description="SGNH hydrolase-type esterase" evidence="2">
    <location>
        <begin position="36"/>
        <end position="245"/>
    </location>
</feature>
<dbReference type="STRING" id="1004.SAMN05661012_00035"/>
<dbReference type="Proteomes" id="UP001326715">
    <property type="component" value="Chromosome"/>
</dbReference>
<proteinExistence type="predicted"/>
<organism evidence="3 5">
    <name type="scientific">Chitinophaga sancti</name>
    <dbReference type="NCBI Taxonomy" id="1004"/>
    <lineage>
        <taxon>Bacteria</taxon>
        <taxon>Pseudomonadati</taxon>
        <taxon>Bacteroidota</taxon>
        <taxon>Chitinophagia</taxon>
        <taxon>Chitinophagales</taxon>
        <taxon>Chitinophagaceae</taxon>
        <taxon>Chitinophaga</taxon>
    </lineage>
</organism>
<evidence type="ECO:0000256" key="1">
    <source>
        <dbReference type="SAM" id="SignalP"/>
    </source>
</evidence>
<dbReference type="GO" id="GO:0016788">
    <property type="term" value="F:hydrolase activity, acting on ester bonds"/>
    <property type="evidence" value="ECO:0007669"/>
    <property type="project" value="UniProtKB-ARBA"/>
</dbReference>
<dbReference type="SUPFAM" id="SSF52266">
    <property type="entry name" value="SGNH hydrolase"/>
    <property type="match status" value="1"/>
</dbReference>
<protein>
    <submittedName>
        <fullName evidence="4">GDSL-type esterase/lipase family protein</fullName>
    </submittedName>
    <submittedName>
        <fullName evidence="3">Lysophospholipase L1</fullName>
    </submittedName>
</protein>
<dbReference type="InterPro" id="IPR036514">
    <property type="entry name" value="SGNH_hydro_sf"/>
</dbReference>
<name>A0A1K1LQT5_9BACT</name>
<accession>A0A1K1LQT5</accession>
<dbReference type="EMBL" id="FPIZ01000001">
    <property type="protein sequence ID" value="SFW12014.1"/>
    <property type="molecule type" value="Genomic_DNA"/>
</dbReference>
<evidence type="ECO:0000313" key="4">
    <source>
        <dbReference type="EMBL" id="WQG89350.1"/>
    </source>
</evidence>
<dbReference type="Gene3D" id="3.40.50.1110">
    <property type="entry name" value="SGNH hydrolase"/>
    <property type="match status" value="1"/>
</dbReference>
<dbReference type="RefSeq" id="WP_083571325.1">
    <property type="nucleotide sequence ID" value="NZ_CBHWAX010000010.1"/>
</dbReference>
<feature type="signal peptide" evidence="1">
    <location>
        <begin position="1"/>
        <end position="24"/>
    </location>
</feature>
<dbReference type="EMBL" id="CP140154">
    <property type="protein sequence ID" value="WQG89350.1"/>
    <property type="molecule type" value="Genomic_DNA"/>
</dbReference>
<reference evidence="3 5" key="1">
    <citation type="submission" date="2016-11" db="EMBL/GenBank/DDBJ databases">
        <authorList>
            <person name="Jaros S."/>
            <person name="Januszkiewicz K."/>
            <person name="Wedrychowicz H."/>
        </authorList>
    </citation>
    <scope>NUCLEOTIDE SEQUENCE [LARGE SCALE GENOMIC DNA]</scope>
    <source>
        <strain evidence="3 5">DSM 784</strain>
    </source>
</reference>
<keyword evidence="1" id="KW-0732">Signal</keyword>
<dbReference type="Proteomes" id="UP000183788">
    <property type="component" value="Unassembled WGS sequence"/>
</dbReference>
<gene>
    <name evidence="3" type="ORF">SAMN05661012_00035</name>
    <name evidence="4" type="ORF">SR876_30945</name>
</gene>
<evidence type="ECO:0000313" key="3">
    <source>
        <dbReference type="EMBL" id="SFW12014.1"/>
    </source>
</evidence>
<evidence type="ECO:0000259" key="2">
    <source>
        <dbReference type="Pfam" id="PF13472"/>
    </source>
</evidence>
<dbReference type="InterPro" id="IPR013830">
    <property type="entry name" value="SGNH_hydro"/>
</dbReference>
<feature type="chain" id="PRO_5012498686" evidence="1">
    <location>
        <begin position="25"/>
        <end position="261"/>
    </location>
</feature>
<evidence type="ECO:0000313" key="5">
    <source>
        <dbReference type="Proteomes" id="UP000183788"/>
    </source>
</evidence>
<dbReference type="AlphaFoldDB" id="A0A1K1LQT5"/>
<dbReference type="InterPro" id="IPR051532">
    <property type="entry name" value="Ester_Hydrolysis_Enzymes"/>
</dbReference>